<gene>
    <name evidence="1" type="ORF">PMACD_LOCUS13414</name>
</gene>
<accession>A0A821WHN1</accession>
<dbReference type="EMBL" id="CAJOBZ010000061">
    <property type="protein sequence ID" value="CAF4925492.1"/>
    <property type="molecule type" value="Genomic_DNA"/>
</dbReference>
<name>A0A821WHN1_9NEOP</name>
<sequence>MRELRLQTERVETALTSTPVCEKRIEFDSHSSRLVSTLNVTVDSLVLKRRYATEMPTRNPHELLSHHSPQQHAKLECCPHAASKARIFLGVDWLFRCLVVYLRAFNKGSALGGGCCWRNLTHPLTSTEEERQKAPEGCTQS</sequence>
<organism evidence="1 2">
    <name type="scientific">Pieris macdunnoughi</name>
    <dbReference type="NCBI Taxonomy" id="345717"/>
    <lineage>
        <taxon>Eukaryota</taxon>
        <taxon>Metazoa</taxon>
        <taxon>Ecdysozoa</taxon>
        <taxon>Arthropoda</taxon>
        <taxon>Hexapoda</taxon>
        <taxon>Insecta</taxon>
        <taxon>Pterygota</taxon>
        <taxon>Neoptera</taxon>
        <taxon>Endopterygota</taxon>
        <taxon>Lepidoptera</taxon>
        <taxon>Glossata</taxon>
        <taxon>Ditrysia</taxon>
        <taxon>Papilionoidea</taxon>
        <taxon>Pieridae</taxon>
        <taxon>Pierinae</taxon>
        <taxon>Pieris</taxon>
    </lineage>
</organism>
<proteinExistence type="predicted"/>
<dbReference type="Proteomes" id="UP000663880">
    <property type="component" value="Unassembled WGS sequence"/>
</dbReference>
<protein>
    <submittedName>
        <fullName evidence="1">Uncharacterized protein</fullName>
    </submittedName>
</protein>
<evidence type="ECO:0000313" key="2">
    <source>
        <dbReference type="Proteomes" id="UP000663880"/>
    </source>
</evidence>
<reference evidence="1" key="1">
    <citation type="submission" date="2021-02" db="EMBL/GenBank/DDBJ databases">
        <authorList>
            <person name="Steward A R."/>
        </authorList>
    </citation>
    <scope>NUCLEOTIDE SEQUENCE</scope>
</reference>
<evidence type="ECO:0000313" key="1">
    <source>
        <dbReference type="EMBL" id="CAF4925492.1"/>
    </source>
</evidence>
<dbReference type="AlphaFoldDB" id="A0A821WHN1"/>
<keyword evidence="2" id="KW-1185">Reference proteome</keyword>
<comment type="caution">
    <text evidence="1">The sequence shown here is derived from an EMBL/GenBank/DDBJ whole genome shotgun (WGS) entry which is preliminary data.</text>
</comment>